<dbReference type="FunFam" id="1.10.10.10:FF:000051">
    <property type="entry name" value="Fur family transcriptional regulator"/>
    <property type="match status" value="1"/>
</dbReference>
<dbReference type="PANTHER" id="PTHR33202">
    <property type="entry name" value="ZINC UPTAKE REGULATION PROTEIN"/>
    <property type="match status" value="1"/>
</dbReference>
<dbReference type="GO" id="GO:1900376">
    <property type="term" value="P:regulation of secondary metabolite biosynthetic process"/>
    <property type="evidence" value="ECO:0007669"/>
    <property type="project" value="TreeGrafter"/>
</dbReference>
<dbReference type="InterPro" id="IPR043135">
    <property type="entry name" value="Fur_C"/>
</dbReference>
<dbReference type="InterPro" id="IPR036388">
    <property type="entry name" value="WH-like_DNA-bd_sf"/>
</dbReference>
<keyword evidence="4 8" id="KW-0862">Zinc</keyword>
<dbReference type="RefSeq" id="WP_072935261.1">
    <property type="nucleotide sequence ID" value="NZ_FQUG01000004.1"/>
</dbReference>
<dbReference type="Proteomes" id="UP000184404">
    <property type="component" value="Unassembled WGS sequence"/>
</dbReference>
<feature type="binding site" evidence="8">
    <location>
        <position position="146"/>
    </location>
    <ligand>
        <name>Zn(2+)</name>
        <dbReference type="ChEBI" id="CHEBI:29105"/>
    </ligand>
</feature>
<dbReference type="Gene3D" id="3.30.1490.190">
    <property type="match status" value="1"/>
</dbReference>
<protein>
    <submittedName>
        <fullName evidence="10">Fur family transcriptional regulator, ferric uptake regulator</fullName>
    </submittedName>
</protein>
<keyword evidence="7" id="KW-0804">Transcription</keyword>
<reference evidence="10 11" key="1">
    <citation type="submission" date="2016-11" db="EMBL/GenBank/DDBJ databases">
        <authorList>
            <person name="Jaros S."/>
            <person name="Januszkiewicz K."/>
            <person name="Wedrychowicz H."/>
        </authorList>
    </citation>
    <scope>NUCLEOTIDE SEQUENCE [LARGE SCALE GENOMIC DNA]</scope>
    <source>
        <strain evidence="10 11">DSM 10502</strain>
    </source>
</reference>
<evidence type="ECO:0000256" key="2">
    <source>
        <dbReference type="ARBA" id="ARBA00022491"/>
    </source>
</evidence>
<feature type="binding site" evidence="8">
    <location>
        <position position="103"/>
    </location>
    <ligand>
        <name>Zn(2+)</name>
        <dbReference type="ChEBI" id="CHEBI:29105"/>
    </ligand>
</feature>
<sequence length="153" mass="17829">MPDTEMLELLKQRLQRKQYKLTMQRRTVLEILLEHPGEHLSAEDVYGALRDKSSDIGLATVYRTLELLVQLGILQRMEFGDGCNRYEIADIEKNEHQHHHLICIKCGKVTEFFDDLLDELEADVAAKSGFKITDHQVKFYGYCKECQDELENK</sequence>
<dbReference type="InterPro" id="IPR036390">
    <property type="entry name" value="WH_DNA-bd_sf"/>
</dbReference>
<evidence type="ECO:0000256" key="3">
    <source>
        <dbReference type="ARBA" id="ARBA00022723"/>
    </source>
</evidence>
<feature type="binding site" evidence="8">
    <location>
        <position position="106"/>
    </location>
    <ligand>
        <name>Zn(2+)</name>
        <dbReference type="ChEBI" id="CHEBI:29105"/>
    </ligand>
</feature>
<comment type="cofactor">
    <cofactor evidence="9">
        <name>Mn(2+)</name>
        <dbReference type="ChEBI" id="CHEBI:29035"/>
    </cofactor>
    <cofactor evidence="9">
        <name>Fe(2+)</name>
        <dbReference type="ChEBI" id="CHEBI:29033"/>
    </cofactor>
    <text evidence="9">Binds 1 Mn(2+) or Fe(2+) ion per subunit.</text>
</comment>
<evidence type="ECO:0000256" key="6">
    <source>
        <dbReference type="ARBA" id="ARBA00023125"/>
    </source>
</evidence>
<dbReference type="GO" id="GO:0008270">
    <property type="term" value="F:zinc ion binding"/>
    <property type="evidence" value="ECO:0007669"/>
    <property type="project" value="TreeGrafter"/>
</dbReference>
<keyword evidence="6" id="KW-0238">DNA-binding</keyword>
<dbReference type="PANTHER" id="PTHR33202:SF7">
    <property type="entry name" value="FERRIC UPTAKE REGULATION PROTEIN"/>
    <property type="match status" value="1"/>
</dbReference>
<evidence type="ECO:0000313" key="10">
    <source>
        <dbReference type="EMBL" id="SHE79084.1"/>
    </source>
</evidence>
<evidence type="ECO:0000256" key="5">
    <source>
        <dbReference type="ARBA" id="ARBA00023015"/>
    </source>
</evidence>
<comment type="similarity">
    <text evidence="1">Belongs to the Fur family.</text>
</comment>
<keyword evidence="2" id="KW-0678">Repressor</keyword>
<comment type="cofactor">
    <cofactor evidence="8">
        <name>Zn(2+)</name>
        <dbReference type="ChEBI" id="CHEBI:29105"/>
    </cofactor>
    <text evidence="8">Binds 1 zinc ion per subunit.</text>
</comment>
<dbReference type="CDD" id="cd07153">
    <property type="entry name" value="Fur_like"/>
    <property type="match status" value="1"/>
</dbReference>
<keyword evidence="3 8" id="KW-0479">Metal-binding</keyword>
<accession>A0A1M4WCY5</accession>
<dbReference type="GO" id="GO:0045892">
    <property type="term" value="P:negative regulation of DNA-templated transcription"/>
    <property type="evidence" value="ECO:0007669"/>
    <property type="project" value="TreeGrafter"/>
</dbReference>
<keyword evidence="5" id="KW-0805">Transcription regulation</keyword>
<organism evidence="10 11">
    <name type="scientific">Schwartzia succinivorans DSM 10502</name>
    <dbReference type="NCBI Taxonomy" id="1123243"/>
    <lineage>
        <taxon>Bacteria</taxon>
        <taxon>Bacillati</taxon>
        <taxon>Bacillota</taxon>
        <taxon>Negativicutes</taxon>
        <taxon>Selenomonadales</taxon>
        <taxon>Selenomonadaceae</taxon>
        <taxon>Schwartzia</taxon>
    </lineage>
</organism>
<dbReference type="Gene3D" id="1.10.10.10">
    <property type="entry name" value="Winged helix-like DNA-binding domain superfamily/Winged helix DNA-binding domain"/>
    <property type="match status" value="1"/>
</dbReference>
<dbReference type="InterPro" id="IPR002481">
    <property type="entry name" value="FUR"/>
</dbReference>
<evidence type="ECO:0000256" key="8">
    <source>
        <dbReference type="PIRSR" id="PIRSR602481-1"/>
    </source>
</evidence>
<dbReference type="GO" id="GO:0003700">
    <property type="term" value="F:DNA-binding transcription factor activity"/>
    <property type="evidence" value="ECO:0007669"/>
    <property type="project" value="InterPro"/>
</dbReference>
<evidence type="ECO:0000256" key="1">
    <source>
        <dbReference type="ARBA" id="ARBA00007957"/>
    </source>
</evidence>
<dbReference type="AlphaFoldDB" id="A0A1M4WCY5"/>
<feature type="binding site" evidence="8">
    <location>
        <position position="143"/>
    </location>
    <ligand>
        <name>Zn(2+)</name>
        <dbReference type="ChEBI" id="CHEBI:29105"/>
    </ligand>
</feature>
<gene>
    <name evidence="10" type="ORF">SAMN02745190_01188</name>
</gene>
<dbReference type="STRING" id="1123243.SAMN02745190_01188"/>
<keyword evidence="9" id="KW-0408">Iron</keyword>
<name>A0A1M4WCY5_9FIRM</name>
<dbReference type="SUPFAM" id="SSF46785">
    <property type="entry name" value="Winged helix' DNA-binding domain"/>
    <property type="match status" value="1"/>
</dbReference>
<dbReference type="EMBL" id="FQUG01000004">
    <property type="protein sequence ID" value="SHE79084.1"/>
    <property type="molecule type" value="Genomic_DNA"/>
</dbReference>
<evidence type="ECO:0000256" key="7">
    <source>
        <dbReference type="ARBA" id="ARBA00023163"/>
    </source>
</evidence>
<dbReference type="GO" id="GO:0000976">
    <property type="term" value="F:transcription cis-regulatory region binding"/>
    <property type="evidence" value="ECO:0007669"/>
    <property type="project" value="TreeGrafter"/>
</dbReference>
<evidence type="ECO:0000313" key="11">
    <source>
        <dbReference type="Proteomes" id="UP000184404"/>
    </source>
</evidence>
<feature type="binding site" evidence="9">
    <location>
        <position position="135"/>
    </location>
    <ligand>
        <name>Fe cation</name>
        <dbReference type="ChEBI" id="CHEBI:24875"/>
    </ligand>
</feature>
<proteinExistence type="inferred from homology"/>
<keyword evidence="11" id="KW-1185">Reference proteome</keyword>
<dbReference type="Pfam" id="PF01475">
    <property type="entry name" value="FUR"/>
    <property type="match status" value="1"/>
</dbReference>
<evidence type="ECO:0000256" key="9">
    <source>
        <dbReference type="PIRSR" id="PIRSR602481-2"/>
    </source>
</evidence>
<evidence type="ECO:0000256" key="4">
    <source>
        <dbReference type="ARBA" id="ARBA00022833"/>
    </source>
</evidence>